<dbReference type="InterPro" id="IPR051533">
    <property type="entry name" value="WaaL-like"/>
</dbReference>
<evidence type="ECO:0000256" key="4">
    <source>
        <dbReference type="ARBA" id="ARBA00023136"/>
    </source>
</evidence>
<feature type="transmembrane region" description="Helical" evidence="5">
    <location>
        <begin position="87"/>
        <end position="107"/>
    </location>
</feature>
<proteinExistence type="predicted"/>
<feature type="transmembrane region" description="Helical" evidence="5">
    <location>
        <begin position="378"/>
        <end position="394"/>
    </location>
</feature>
<keyword evidence="8" id="KW-1185">Reference proteome</keyword>
<evidence type="ECO:0000256" key="5">
    <source>
        <dbReference type="SAM" id="Phobius"/>
    </source>
</evidence>
<evidence type="ECO:0000256" key="1">
    <source>
        <dbReference type="ARBA" id="ARBA00004141"/>
    </source>
</evidence>
<sequence length="416" mass="45569">MIKRWLLARRPFDSPFLTLGVVLLVLGNPFAKWIFSLFGLIGVNLGFARHRTWRYADPAFCAIIVCYVAWTVLLVLARDEPILDNRFLTYTGIMLGFVFLPMSISLIRQPLDTLILGSRLAILAVMVLIPFDPLLNDNRLGLGLNEAILAFLVAVAGLAARMEARRPEPYLPNSRLWTYVSLVPVLLTGTRAAWFVYVLVAVLDLLSLLPRWREIPTRIRWLALPAVAVALAMAVPAASVVENRWDAGVKEIQRLEETGVATGSVDVRAVMWGGTLAVIADNPLTGVGSTNRVAAVAAAVAADNAGYVGSFTHLHNMFLDEAASNGLVGLGLLLGIFGVFLVQVTRAAPGGRVVETSYAFVFLVVTFGSFHGVLLNEWMVLSTFSFMTLVLVSIRREAFRLRYSTRPPAHAAHRMG</sequence>
<dbReference type="PANTHER" id="PTHR37422">
    <property type="entry name" value="TEICHURONIC ACID BIOSYNTHESIS PROTEIN TUAE"/>
    <property type="match status" value="1"/>
</dbReference>
<accession>A0A6L9MHF5</accession>
<organism evidence="7 8">
    <name type="scientific">Aurantimonas aggregata</name>
    <dbReference type="NCBI Taxonomy" id="2047720"/>
    <lineage>
        <taxon>Bacteria</taxon>
        <taxon>Pseudomonadati</taxon>
        <taxon>Pseudomonadota</taxon>
        <taxon>Alphaproteobacteria</taxon>
        <taxon>Hyphomicrobiales</taxon>
        <taxon>Aurantimonadaceae</taxon>
        <taxon>Aurantimonas</taxon>
    </lineage>
</organism>
<dbReference type="Proteomes" id="UP000476332">
    <property type="component" value="Unassembled WGS sequence"/>
</dbReference>
<evidence type="ECO:0000256" key="3">
    <source>
        <dbReference type="ARBA" id="ARBA00022989"/>
    </source>
</evidence>
<keyword evidence="3 5" id="KW-1133">Transmembrane helix</keyword>
<name>A0A6L9MHF5_9HYPH</name>
<feature type="transmembrane region" description="Helical" evidence="5">
    <location>
        <begin position="113"/>
        <end position="131"/>
    </location>
</feature>
<comment type="subcellular location">
    <subcellularLocation>
        <location evidence="1">Membrane</location>
        <topology evidence="1">Multi-pass membrane protein</topology>
    </subcellularLocation>
</comment>
<evidence type="ECO:0000259" key="6">
    <source>
        <dbReference type="Pfam" id="PF04932"/>
    </source>
</evidence>
<evidence type="ECO:0000313" key="8">
    <source>
        <dbReference type="Proteomes" id="UP000476332"/>
    </source>
</evidence>
<comment type="caution">
    <text evidence="7">The sequence shown here is derived from an EMBL/GenBank/DDBJ whole genome shotgun (WGS) entry which is preliminary data.</text>
</comment>
<feature type="transmembrane region" description="Helical" evidence="5">
    <location>
        <begin position="221"/>
        <end position="241"/>
    </location>
</feature>
<dbReference type="AlphaFoldDB" id="A0A6L9MHF5"/>
<evidence type="ECO:0000256" key="2">
    <source>
        <dbReference type="ARBA" id="ARBA00022692"/>
    </source>
</evidence>
<keyword evidence="2 5" id="KW-0812">Transmembrane</keyword>
<protein>
    <recommendedName>
        <fullName evidence="6">O-antigen ligase-related domain-containing protein</fullName>
    </recommendedName>
</protein>
<feature type="transmembrane region" description="Helical" evidence="5">
    <location>
        <begin position="55"/>
        <end position="75"/>
    </location>
</feature>
<dbReference type="GO" id="GO:0016020">
    <property type="term" value="C:membrane"/>
    <property type="evidence" value="ECO:0007669"/>
    <property type="project" value="UniProtKB-SubCell"/>
</dbReference>
<feature type="transmembrane region" description="Helical" evidence="5">
    <location>
        <begin position="182"/>
        <end position="209"/>
    </location>
</feature>
<keyword evidence="4 5" id="KW-0472">Membrane</keyword>
<dbReference type="InterPro" id="IPR007016">
    <property type="entry name" value="O-antigen_ligase-rel_domated"/>
</dbReference>
<dbReference type="Pfam" id="PF04932">
    <property type="entry name" value="Wzy_C"/>
    <property type="match status" value="1"/>
</dbReference>
<feature type="transmembrane region" description="Helical" evidence="5">
    <location>
        <begin position="143"/>
        <end position="162"/>
    </location>
</feature>
<dbReference type="EMBL" id="JAAAMJ010000005">
    <property type="protein sequence ID" value="NDV86920.1"/>
    <property type="molecule type" value="Genomic_DNA"/>
</dbReference>
<dbReference type="RefSeq" id="WP_163043663.1">
    <property type="nucleotide sequence ID" value="NZ_JAAAMJ010000005.1"/>
</dbReference>
<feature type="domain" description="O-antigen ligase-related" evidence="6">
    <location>
        <begin position="181"/>
        <end position="333"/>
    </location>
</feature>
<reference evidence="7 8" key="1">
    <citation type="submission" date="2020-01" db="EMBL/GenBank/DDBJ databases">
        <title>Genomes of bacteria type strains.</title>
        <authorList>
            <person name="Chen J."/>
            <person name="Zhu S."/>
            <person name="Chen J."/>
        </authorList>
    </citation>
    <scope>NUCLEOTIDE SEQUENCE [LARGE SCALE GENOMIC DNA]</scope>
    <source>
        <strain evidence="7 8">KCTC 52919</strain>
    </source>
</reference>
<dbReference type="PANTHER" id="PTHR37422:SF13">
    <property type="entry name" value="LIPOPOLYSACCHARIDE BIOSYNTHESIS PROTEIN PA4999-RELATED"/>
    <property type="match status" value="1"/>
</dbReference>
<gene>
    <name evidence="7" type="ORF">GTW51_09410</name>
</gene>
<feature type="transmembrane region" description="Helical" evidence="5">
    <location>
        <begin position="353"/>
        <end position="372"/>
    </location>
</feature>
<evidence type="ECO:0000313" key="7">
    <source>
        <dbReference type="EMBL" id="NDV86920.1"/>
    </source>
</evidence>
<feature type="transmembrane region" description="Helical" evidence="5">
    <location>
        <begin position="322"/>
        <end position="341"/>
    </location>
</feature>